<dbReference type="EMBL" id="CAJOAX010002085">
    <property type="protein sequence ID" value="CAF3769633.1"/>
    <property type="molecule type" value="Genomic_DNA"/>
</dbReference>
<dbReference type="Proteomes" id="UP000663874">
    <property type="component" value="Unassembled WGS sequence"/>
</dbReference>
<dbReference type="EMBL" id="CAJNOO010003896">
    <property type="protein sequence ID" value="CAF1359050.1"/>
    <property type="molecule type" value="Genomic_DNA"/>
</dbReference>
<proteinExistence type="predicted"/>
<dbReference type="EMBL" id="CAJOBE010004806">
    <property type="protein sequence ID" value="CAF3947945.1"/>
    <property type="molecule type" value="Genomic_DNA"/>
</dbReference>
<reference evidence="1" key="1">
    <citation type="submission" date="2021-02" db="EMBL/GenBank/DDBJ databases">
        <authorList>
            <person name="Nowell W R."/>
        </authorList>
    </citation>
    <scope>NUCLEOTIDE SEQUENCE</scope>
</reference>
<gene>
    <name evidence="4" type="ORF">FNK824_LOCUS23051</name>
    <name evidence="3" type="ORF">OTI717_LOCUS16584</name>
    <name evidence="1" type="ORF">RFH988_LOCUS32717</name>
    <name evidence="2" type="ORF">SEV965_LOCUS32827</name>
</gene>
<evidence type="ECO:0000313" key="1">
    <source>
        <dbReference type="EMBL" id="CAF1359050.1"/>
    </source>
</evidence>
<name>A0A815HVI9_9BILA</name>
<dbReference type="Proteomes" id="UP000663823">
    <property type="component" value="Unassembled WGS sequence"/>
</dbReference>
<comment type="caution">
    <text evidence="1">The sequence shown here is derived from an EMBL/GenBank/DDBJ whole genome shotgun (WGS) entry which is preliminary data.</text>
</comment>
<evidence type="ECO:0000313" key="5">
    <source>
        <dbReference type="Proteomes" id="UP000663882"/>
    </source>
</evidence>
<dbReference type="Proteomes" id="UP000663889">
    <property type="component" value="Unassembled WGS sequence"/>
</dbReference>
<evidence type="ECO:0000313" key="3">
    <source>
        <dbReference type="EMBL" id="CAF3769633.1"/>
    </source>
</evidence>
<dbReference type="Proteomes" id="UP000663882">
    <property type="component" value="Unassembled WGS sequence"/>
</dbReference>
<sequence length="82" mass="9397">MPSMVVDASSSSVLKIAINMQQLKEIYEQQLMNERLIYIQQMMTSGQNIASMFNDYPHFAQQIMSYMAATQQGPDVIEIMDE</sequence>
<evidence type="ECO:0000313" key="2">
    <source>
        <dbReference type="EMBL" id="CAF1432678.1"/>
    </source>
</evidence>
<organism evidence="1 5">
    <name type="scientific">Rotaria sordida</name>
    <dbReference type="NCBI Taxonomy" id="392033"/>
    <lineage>
        <taxon>Eukaryota</taxon>
        <taxon>Metazoa</taxon>
        <taxon>Spiralia</taxon>
        <taxon>Gnathifera</taxon>
        <taxon>Rotifera</taxon>
        <taxon>Eurotatoria</taxon>
        <taxon>Bdelloidea</taxon>
        <taxon>Philodinida</taxon>
        <taxon>Philodinidae</taxon>
        <taxon>Rotaria</taxon>
    </lineage>
</organism>
<evidence type="ECO:0000313" key="4">
    <source>
        <dbReference type="EMBL" id="CAF3947945.1"/>
    </source>
</evidence>
<protein>
    <submittedName>
        <fullName evidence="1">Uncharacterized protein</fullName>
    </submittedName>
</protein>
<dbReference type="AlphaFoldDB" id="A0A815HVI9"/>
<dbReference type="EMBL" id="CAJNOU010004231">
    <property type="protein sequence ID" value="CAF1432678.1"/>
    <property type="molecule type" value="Genomic_DNA"/>
</dbReference>
<accession>A0A815HVI9</accession>